<dbReference type="PANTHER" id="PTHR10954:SF7">
    <property type="entry name" value="RIBONUCLEASE H2 SUBUNIT A"/>
    <property type="match status" value="1"/>
</dbReference>
<comment type="cofactor">
    <cofactor evidence="2">
        <name>Mg(2+)</name>
        <dbReference type="ChEBI" id="CHEBI:18420"/>
    </cofactor>
</comment>
<comment type="similarity">
    <text evidence="3">Belongs to the RNase HII family. Eukaryotic subfamily.</text>
</comment>
<dbReference type="EMBL" id="HBIN01018479">
    <property type="protein sequence ID" value="CAE0444040.1"/>
    <property type="molecule type" value="Transcribed_RNA"/>
</dbReference>
<feature type="region of interest" description="Disordered" evidence="10">
    <location>
        <begin position="1"/>
        <end position="43"/>
    </location>
</feature>
<feature type="binding site" evidence="8">
    <location>
        <position position="75"/>
    </location>
    <ligand>
        <name>a divalent metal cation</name>
        <dbReference type="ChEBI" id="CHEBI:60240"/>
    </ligand>
</feature>
<dbReference type="PANTHER" id="PTHR10954">
    <property type="entry name" value="RIBONUCLEASE H2 SUBUNIT A"/>
    <property type="match status" value="1"/>
</dbReference>
<dbReference type="InterPro" id="IPR001352">
    <property type="entry name" value="RNase_HII/HIII"/>
</dbReference>
<keyword evidence="4 8" id="KW-0540">Nuclease</keyword>
<name>A0A7S3PM92_9STRA</name>
<feature type="domain" description="RNase H type-2" evidence="11">
    <location>
        <begin position="69"/>
        <end position="295"/>
    </location>
</feature>
<evidence type="ECO:0000256" key="7">
    <source>
        <dbReference type="ARBA" id="ARBA00022801"/>
    </source>
</evidence>
<dbReference type="Gene3D" id="1.10.10.460">
    <property type="entry name" value="Ribonuclease hii. Domain 2"/>
    <property type="match status" value="1"/>
</dbReference>
<dbReference type="GO" id="GO:0004523">
    <property type="term" value="F:RNA-DNA hybrid ribonuclease activity"/>
    <property type="evidence" value="ECO:0007669"/>
    <property type="project" value="UniProtKB-UniRule"/>
</dbReference>
<evidence type="ECO:0000256" key="6">
    <source>
        <dbReference type="ARBA" id="ARBA00022759"/>
    </source>
</evidence>
<dbReference type="GO" id="GO:0006298">
    <property type="term" value="P:mismatch repair"/>
    <property type="evidence" value="ECO:0007669"/>
    <property type="project" value="TreeGrafter"/>
</dbReference>
<dbReference type="InterPro" id="IPR036397">
    <property type="entry name" value="RNaseH_sf"/>
</dbReference>
<dbReference type="InterPro" id="IPR024567">
    <property type="entry name" value="RNase_HII/HIII_dom"/>
</dbReference>
<dbReference type="InterPro" id="IPR012337">
    <property type="entry name" value="RNaseH-like_sf"/>
</dbReference>
<dbReference type="Gene3D" id="3.30.420.10">
    <property type="entry name" value="Ribonuclease H-like superfamily/Ribonuclease H"/>
    <property type="match status" value="1"/>
</dbReference>
<feature type="binding site" evidence="8">
    <location>
        <position position="184"/>
    </location>
    <ligand>
        <name>a divalent metal cation</name>
        <dbReference type="ChEBI" id="CHEBI:60240"/>
    </ligand>
</feature>
<evidence type="ECO:0000313" key="12">
    <source>
        <dbReference type="EMBL" id="CAE0444040.1"/>
    </source>
</evidence>
<protein>
    <recommendedName>
        <fullName evidence="9">Ribonuclease</fullName>
        <ecNumber evidence="9">3.1.26.4</ecNumber>
    </recommendedName>
</protein>
<keyword evidence="5 8" id="KW-0479">Metal-binding</keyword>
<dbReference type="GO" id="GO:0046872">
    <property type="term" value="F:metal ion binding"/>
    <property type="evidence" value="ECO:0007669"/>
    <property type="project" value="UniProtKB-KW"/>
</dbReference>
<dbReference type="EC" id="3.1.26.4" evidence="9"/>
<evidence type="ECO:0000259" key="11">
    <source>
        <dbReference type="PROSITE" id="PS51975"/>
    </source>
</evidence>
<dbReference type="NCBIfam" id="TIGR00729">
    <property type="entry name" value="ribonuclease HII"/>
    <property type="match status" value="1"/>
</dbReference>
<evidence type="ECO:0000256" key="9">
    <source>
        <dbReference type="RuleBase" id="RU003515"/>
    </source>
</evidence>
<dbReference type="InterPro" id="IPR023160">
    <property type="entry name" value="RNase_HII_hlx-loop-hlx_cap_dom"/>
</dbReference>
<feature type="compositionally biased region" description="Acidic residues" evidence="10">
    <location>
        <begin position="7"/>
        <end position="16"/>
    </location>
</feature>
<dbReference type="GO" id="GO:0032299">
    <property type="term" value="C:ribonuclease H2 complex"/>
    <property type="evidence" value="ECO:0007669"/>
    <property type="project" value="TreeGrafter"/>
</dbReference>
<dbReference type="FunFam" id="1.10.10.460:FF:000001">
    <property type="entry name" value="Ribonuclease"/>
    <property type="match status" value="1"/>
</dbReference>
<dbReference type="InterPro" id="IPR004649">
    <property type="entry name" value="RNase_H2_suA"/>
</dbReference>
<dbReference type="PROSITE" id="PS51975">
    <property type="entry name" value="RNASE_H_2"/>
    <property type="match status" value="1"/>
</dbReference>
<evidence type="ECO:0000256" key="3">
    <source>
        <dbReference type="ARBA" id="ARBA00007058"/>
    </source>
</evidence>
<evidence type="ECO:0000256" key="1">
    <source>
        <dbReference type="ARBA" id="ARBA00000077"/>
    </source>
</evidence>
<sequence>MTSTDGDYSEPEEANSESETSTERSPKRRRVDADAANTKNNSVCSNGSFELHPIYEMSKLPEKCANNVECSLGIDEAGRGPVLGPMIFGMAFWPTEMGKDIEKHGFDDSKALKEEERDRMHEDIVTNLSDRVGHGICILSAEHISCQMTRRSPVSLNAISQNATIQLIQKAYDLGANITEIYVDAVGNCDFYQKKLSSCFPRARVTVKPKADHLFKVVSAASIRAKCSRDRMVKNWRHREQNKSVKFQPLNCSGYPGDSATVKWLRDNFNTIFGYPCVARFSWKTVRRILNEDGEKHEELSGKLPEPVRVEWETKPTDADGNDTSFGSMKTMFAPYSKRAPFFKSKRIEIVQNLL</sequence>
<proteinExistence type="inferred from homology"/>
<dbReference type="GO" id="GO:0043137">
    <property type="term" value="P:DNA replication, removal of RNA primer"/>
    <property type="evidence" value="ECO:0007669"/>
    <property type="project" value="TreeGrafter"/>
</dbReference>
<dbReference type="Pfam" id="PF01351">
    <property type="entry name" value="RNase_HII"/>
    <property type="match status" value="1"/>
</dbReference>
<dbReference type="FunFam" id="3.30.420.10:FF:000016">
    <property type="entry name" value="Ribonuclease"/>
    <property type="match status" value="1"/>
</dbReference>
<comment type="function">
    <text evidence="9">Endonuclease that specifically degrades the RNA of RNA-DNA hybrids.</text>
</comment>
<evidence type="ECO:0000256" key="10">
    <source>
        <dbReference type="SAM" id="MobiDB-lite"/>
    </source>
</evidence>
<gene>
    <name evidence="12" type="ORF">ASTO00021_LOCUS14096</name>
</gene>
<evidence type="ECO:0000256" key="2">
    <source>
        <dbReference type="ARBA" id="ARBA00001946"/>
    </source>
</evidence>
<organism evidence="12">
    <name type="scientific">Aplanochytrium stocchinoi</name>
    <dbReference type="NCBI Taxonomy" id="215587"/>
    <lineage>
        <taxon>Eukaryota</taxon>
        <taxon>Sar</taxon>
        <taxon>Stramenopiles</taxon>
        <taxon>Bigyra</taxon>
        <taxon>Labyrinthulomycetes</taxon>
        <taxon>Thraustochytrida</taxon>
        <taxon>Thraustochytriidae</taxon>
        <taxon>Aplanochytrium</taxon>
    </lineage>
</organism>
<dbReference type="CDD" id="cd07181">
    <property type="entry name" value="RNase_HII_eukaryota_like"/>
    <property type="match status" value="1"/>
</dbReference>
<comment type="cofactor">
    <cofactor evidence="8">
        <name>Mn(2+)</name>
        <dbReference type="ChEBI" id="CHEBI:29035"/>
    </cofactor>
    <cofactor evidence="8">
        <name>Mg(2+)</name>
        <dbReference type="ChEBI" id="CHEBI:18420"/>
    </cofactor>
    <text evidence="8">Manganese or magnesium. Binds 1 divalent metal ion per monomer in the absence of substrate. May bind a second metal ion after substrate binding.</text>
</comment>
<dbReference type="GO" id="GO:0003723">
    <property type="term" value="F:RNA binding"/>
    <property type="evidence" value="ECO:0007669"/>
    <property type="project" value="UniProtKB-UniRule"/>
</dbReference>
<keyword evidence="7 8" id="KW-0378">Hydrolase</keyword>
<evidence type="ECO:0000256" key="8">
    <source>
        <dbReference type="PROSITE-ProRule" id="PRU01319"/>
    </source>
</evidence>
<dbReference type="AlphaFoldDB" id="A0A7S3PM92"/>
<feature type="binding site" evidence="8">
    <location>
        <position position="76"/>
    </location>
    <ligand>
        <name>a divalent metal cation</name>
        <dbReference type="ChEBI" id="CHEBI:60240"/>
    </ligand>
</feature>
<keyword evidence="6 8" id="KW-0255">Endonuclease</keyword>
<dbReference type="SUPFAM" id="SSF53098">
    <property type="entry name" value="Ribonuclease H-like"/>
    <property type="match status" value="1"/>
</dbReference>
<evidence type="ECO:0000256" key="5">
    <source>
        <dbReference type="ARBA" id="ARBA00022723"/>
    </source>
</evidence>
<reference evidence="12" key="1">
    <citation type="submission" date="2021-01" db="EMBL/GenBank/DDBJ databases">
        <authorList>
            <person name="Corre E."/>
            <person name="Pelletier E."/>
            <person name="Niang G."/>
            <person name="Scheremetjew M."/>
            <person name="Finn R."/>
            <person name="Kale V."/>
            <person name="Holt S."/>
            <person name="Cochrane G."/>
            <person name="Meng A."/>
            <person name="Brown T."/>
            <person name="Cohen L."/>
        </authorList>
    </citation>
    <scope>NUCLEOTIDE SEQUENCE</scope>
    <source>
        <strain evidence="12">GSBS06</strain>
    </source>
</reference>
<accession>A0A7S3PM92</accession>
<evidence type="ECO:0000256" key="4">
    <source>
        <dbReference type="ARBA" id="ARBA00022722"/>
    </source>
</evidence>
<comment type="catalytic activity">
    <reaction evidence="1 8 9">
        <text>Endonucleolytic cleavage to 5'-phosphomonoester.</text>
        <dbReference type="EC" id="3.1.26.4"/>
    </reaction>
</comment>